<dbReference type="Pfam" id="PF00381">
    <property type="entry name" value="PTS-HPr"/>
    <property type="match status" value="1"/>
</dbReference>
<dbReference type="PROSITE" id="PS00742">
    <property type="entry name" value="PEP_ENZYMES_2"/>
    <property type="match status" value="1"/>
</dbReference>
<dbReference type="PANTHER" id="PTHR46244">
    <property type="entry name" value="PHOSPHOENOLPYRUVATE-PROTEIN PHOSPHOTRANSFERASE"/>
    <property type="match status" value="1"/>
</dbReference>
<evidence type="ECO:0000256" key="7">
    <source>
        <dbReference type="ARBA" id="ARBA00022448"/>
    </source>
</evidence>
<evidence type="ECO:0000256" key="13">
    <source>
        <dbReference type="ARBA" id="ARBA00022777"/>
    </source>
</evidence>
<evidence type="ECO:0000256" key="1">
    <source>
        <dbReference type="ARBA" id="ARBA00000683"/>
    </source>
</evidence>
<dbReference type="InterPro" id="IPR008731">
    <property type="entry name" value="PTS_EIN"/>
</dbReference>
<dbReference type="Gene3D" id="3.20.20.60">
    <property type="entry name" value="Phosphoenolpyruvate-binding domains"/>
    <property type="match status" value="1"/>
</dbReference>
<dbReference type="SUPFAM" id="SSF52009">
    <property type="entry name" value="Phosphohistidine domain"/>
    <property type="match status" value="1"/>
</dbReference>
<dbReference type="SUPFAM" id="SSF51621">
    <property type="entry name" value="Phosphoenolpyruvate/pyruvate domain"/>
    <property type="match status" value="1"/>
</dbReference>
<dbReference type="PROSITE" id="PS00369">
    <property type="entry name" value="PTS_HPR_HIS"/>
    <property type="match status" value="1"/>
</dbReference>
<evidence type="ECO:0000256" key="10">
    <source>
        <dbReference type="ARBA" id="ARBA00022679"/>
    </source>
</evidence>
<evidence type="ECO:0000256" key="5">
    <source>
        <dbReference type="ARBA" id="ARBA00007837"/>
    </source>
</evidence>
<comment type="subcellular location">
    <subcellularLocation>
        <location evidence="4 16">Cytoplasm</location>
    </subcellularLocation>
</comment>
<dbReference type="Pfam" id="PF00391">
    <property type="entry name" value="PEP-utilizers"/>
    <property type="match status" value="1"/>
</dbReference>
<evidence type="ECO:0000256" key="14">
    <source>
        <dbReference type="ARBA" id="ARBA00022842"/>
    </source>
</evidence>
<dbReference type="InterPro" id="IPR050499">
    <property type="entry name" value="PEP-utilizing_PTS_enzyme"/>
</dbReference>
<dbReference type="InterPro" id="IPR036637">
    <property type="entry name" value="Phosphohistidine_dom_sf"/>
</dbReference>
<comment type="similarity">
    <text evidence="5 16">Belongs to the PEP-utilizing enzyme family.</text>
</comment>
<organism evidence="18 19">
    <name type="scientific">Leeia speluncae</name>
    <dbReference type="NCBI Taxonomy" id="2884804"/>
    <lineage>
        <taxon>Bacteria</taxon>
        <taxon>Pseudomonadati</taxon>
        <taxon>Pseudomonadota</taxon>
        <taxon>Betaproteobacteria</taxon>
        <taxon>Neisseriales</taxon>
        <taxon>Leeiaceae</taxon>
        <taxon>Leeia</taxon>
    </lineage>
</organism>
<evidence type="ECO:0000256" key="11">
    <source>
        <dbReference type="ARBA" id="ARBA00022683"/>
    </source>
</evidence>
<gene>
    <name evidence="18" type="primary">ptsP</name>
    <name evidence="18" type="ORF">LIN78_12355</name>
</gene>
<sequence>MILLDAQVRVKEGLHTRPAAQLAKMLKKFDSAIDIKNHAGKSANAKSSVKLMLLGVKEMEQIQIALDGPDESEASEFIMESLSDPNFGLDIADDAGTIVQGAMPLEQAEKKPVLFAHHGIKGISGSKGCAAGAVYIYIPQKLTADRQVIEAEDVPNELNRFRKSLGELEKRFVVSASSDNQNAQIIQALMDVAQDEEFVGAIIRGIEDKGDAAAVTLRVGAVLAATFEAMPDEYMRARAEDIRGVTRQLASILLGQKLPDLTAIEDDCILVANDLSAWEFSKVPIDKVMGLVCIGGSATSHVAIMARTYGRPAVLGVPLTEADLQKAKTIIVDGDEGHIIINPEENELAHYQRVIEAENERKHGLAKYKELIPATRSGKRIEVAANLGSLAEIKLAKEAGAMGVGLFRTELLFMQGKQLPDENEQFETYKELLTAFSPLPVIIRTLDIGGDKPVAGIEFPKEENPFLGWRGVRMCLDRLDVFKPQLRALLRAAAFGNLKIMVPMISDVEEVRKVKVLLNICREELRSEQIAVGDFELGIMIETPAAVLQADAMAEEVSFFSIGTNDLTQYVMAVDRANAQISGLYRTSHPAVLKAVELTCEAAQKAGIWVGICGESAADQQLTEAFVNFGVSELSMSPASILAMKKKITELN</sequence>
<keyword evidence="10 16" id="KW-0808">Transferase</keyword>
<dbReference type="Pfam" id="PF02896">
    <property type="entry name" value="PEP-utilizers_C"/>
    <property type="match status" value="1"/>
</dbReference>
<dbReference type="Pfam" id="PF05524">
    <property type="entry name" value="PEP-utilisers_N"/>
    <property type="match status" value="1"/>
</dbReference>
<keyword evidence="8 16" id="KW-0963">Cytoplasm</keyword>
<dbReference type="InterPro" id="IPR008279">
    <property type="entry name" value="PEP-util_enz_mobile_dom"/>
</dbReference>
<dbReference type="PIRSF" id="PIRSF000732">
    <property type="entry name" value="PTS_enzyme_I"/>
    <property type="match status" value="1"/>
</dbReference>
<keyword evidence="12 16" id="KW-0479">Metal-binding</keyword>
<evidence type="ECO:0000256" key="12">
    <source>
        <dbReference type="ARBA" id="ARBA00022723"/>
    </source>
</evidence>
<dbReference type="InterPro" id="IPR024692">
    <property type="entry name" value="PTS_EI"/>
</dbReference>
<dbReference type="EC" id="2.7.3.9" evidence="16"/>
<keyword evidence="9 16" id="KW-0762">Sugar transport</keyword>
<dbReference type="Gene3D" id="1.10.274.10">
    <property type="entry name" value="PtsI, HPr-binding domain"/>
    <property type="match status" value="1"/>
</dbReference>
<dbReference type="PRINTS" id="PR01736">
    <property type="entry name" value="PHPHTRNFRASE"/>
</dbReference>
<dbReference type="CDD" id="cd00367">
    <property type="entry name" value="PTS-HPr_like"/>
    <property type="match status" value="1"/>
</dbReference>
<dbReference type="InterPro" id="IPR001020">
    <property type="entry name" value="PTS_HPr_His_P_site"/>
</dbReference>
<dbReference type="PANTHER" id="PTHR46244:SF4">
    <property type="entry name" value="MULTIPHOSPHORYL TRANSFER PROTEIN 1-RELATED"/>
    <property type="match status" value="1"/>
</dbReference>
<comment type="caution">
    <text evidence="18">The sequence shown here is derived from an EMBL/GenBank/DDBJ whole genome shotgun (WGS) entry which is preliminary data.</text>
</comment>
<evidence type="ECO:0000256" key="15">
    <source>
        <dbReference type="ARBA" id="ARBA00033235"/>
    </source>
</evidence>
<dbReference type="Gene3D" id="3.30.1340.10">
    <property type="entry name" value="HPr-like"/>
    <property type="match status" value="1"/>
</dbReference>
<dbReference type="Proteomes" id="UP001165395">
    <property type="component" value="Unassembled WGS sequence"/>
</dbReference>
<dbReference type="InterPro" id="IPR036618">
    <property type="entry name" value="PtsI_HPr-bd_sf"/>
</dbReference>
<dbReference type="SUPFAM" id="SSF55594">
    <property type="entry name" value="HPr-like"/>
    <property type="match status" value="1"/>
</dbReference>
<dbReference type="InterPro" id="IPR023151">
    <property type="entry name" value="PEP_util_CS"/>
</dbReference>
<dbReference type="InterPro" id="IPR000121">
    <property type="entry name" value="PEP_util_C"/>
</dbReference>
<evidence type="ECO:0000256" key="3">
    <source>
        <dbReference type="ARBA" id="ARBA00001946"/>
    </source>
</evidence>
<dbReference type="GO" id="GO:0008965">
    <property type="term" value="F:phosphoenolpyruvate-protein phosphotransferase activity"/>
    <property type="evidence" value="ECO:0007669"/>
    <property type="project" value="UniProtKB-EC"/>
</dbReference>
<dbReference type="NCBIfam" id="TIGR01417">
    <property type="entry name" value="PTS_I_fam"/>
    <property type="match status" value="1"/>
</dbReference>
<dbReference type="RefSeq" id="WP_227181148.1">
    <property type="nucleotide sequence ID" value="NZ_JAJBZT010000006.1"/>
</dbReference>
<keyword evidence="11 16" id="KW-0598">Phosphotransferase system</keyword>
<evidence type="ECO:0000256" key="4">
    <source>
        <dbReference type="ARBA" id="ARBA00004496"/>
    </source>
</evidence>
<comment type="function">
    <text evidence="16">General (non sugar-specific) component of the phosphoenolpyruvate-dependent sugar phosphotransferase system (sugar PTS). This major carbohydrate active-transport system catalyzes the phosphorylation of incoming sugar substrates concomitantly with their translocation across the cell membrane. Enzyme I transfers the phosphoryl group from phosphoenolpyruvate (PEP) to the phosphoryl carrier protein (HPr).</text>
</comment>
<dbReference type="InterPro" id="IPR035895">
    <property type="entry name" value="HPr-like_sf"/>
</dbReference>
<evidence type="ECO:0000313" key="19">
    <source>
        <dbReference type="Proteomes" id="UP001165395"/>
    </source>
</evidence>
<comment type="catalytic activity">
    <reaction evidence="2">
        <text>D-fructose(out) + N(pros)-phospho-L-histidyl-[protein] = D-fructose 1-phosphate(in) + L-histidyl-[protein]</text>
        <dbReference type="Rhea" id="RHEA:49252"/>
        <dbReference type="Rhea" id="RHEA-COMP:9745"/>
        <dbReference type="Rhea" id="RHEA-COMP:9746"/>
        <dbReference type="ChEBI" id="CHEBI:29979"/>
        <dbReference type="ChEBI" id="CHEBI:37721"/>
        <dbReference type="ChEBI" id="CHEBI:58674"/>
        <dbReference type="ChEBI" id="CHEBI:64837"/>
        <dbReference type="EC" id="2.7.1.202"/>
    </reaction>
</comment>
<protein>
    <recommendedName>
        <fullName evidence="6 16">Phosphoenolpyruvate-protein phosphotransferase</fullName>
        <ecNumber evidence="16">2.7.3.9</ecNumber>
    </recommendedName>
    <alternativeName>
        <fullName evidence="15 16">Phosphotransferase system, enzyme I</fullName>
    </alternativeName>
</protein>
<dbReference type="InterPro" id="IPR040442">
    <property type="entry name" value="Pyrv_kinase-like_dom_sf"/>
</dbReference>
<evidence type="ECO:0000256" key="16">
    <source>
        <dbReference type="PIRNR" id="PIRNR000732"/>
    </source>
</evidence>
<comment type="cofactor">
    <cofactor evidence="3 16">
        <name>Mg(2+)</name>
        <dbReference type="ChEBI" id="CHEBI:18420"/>
    </cofactor>
</comment>
<proteinExistence type="inferred from homology"/>
<dbReference type="PRINTS" id="PR00107">
    <property type="entry name" value="PHOSPHOCPHPR"/>
</dbReference>
<dbReference type="InterPro" id="IPR000032">
    <property type="entry name" value="HPr-like"/>
</dbReference>
<evidence type="ECO:0000256" key="6">
    <source>
        <dbReference type="ARBA" id="ARBA00016544"/>
    </source>
</evidence>
<keyword evidence="14 16" id="KW-0460">Magnesium</keyword>
<dbReference type="NCBIfam" id="TIGR01003">
    <property type="entry name" value="PTS_HPr_family"/>
    <property type="match status" value="1"/>
</dbReference>
<evidence type="ECO:0000256" key="2">
    <source>
        <dbReference type="ARBA" id="ARBA00001401"/>
    </source>
</evidence>
<dbReference type="InterPro" id="IPR006318">
    <property type="entry name" value="PTS_EI-like"/>
</dbReference>
<accession>A0ABS8D871</accession>
<dbReference type="Gene3D" id="3.50.30.10">
    <property type="entry name" value="Phosphohistidine domain"/>
    <property type="match status" value="1"/>
</dbReference>
<evidence type="ECO:0000256" key="8">
    <source>
        <dbReference type="ARBA" id="ARBA00022490"/>
    </source>
</evidence>
<evidence type="ECO:0000259" key="17">
    <source>
        <dbReference type="PROSITE" id="PS51350"/>
    </source>
</evidence>
<reference evidence="18" key="1">
    <citation type="submission" date="2021-10" db="EMBL/GenBank/DDBJ databases">
        <title>The complete genome sequence of Leeia sp. TBRC 13508.</title>
        <authorList>
            <person name="Charoenyingcharoen P."/>
            <person name="Yukphan P."/>
        </authorList>
    </citation>
    <scope>NUCLEOTIDE SEQUENCE</scope>
    <source>
        <strain evidence="18">TBRC 13508</strain>
    </source>
</reference>
<dbReference type="InterPro" id="IPR015813">
    <property type="entry name" value="Pyrv/PenolPyrv_kinase-like_dom"/>
</dbReference>
<evidence type="ECO:0000256" key="9">
    <source>
        <dbReference type="ARBA" id="ARBA00022597"/>
    </source>
</evidence>
<dbReference type="PROSITE" id="PS51350">
    <property type="entry name" value="PTS_HPR_DOM"/>
    <property type="match status" value="1"/>
</dbReference>
<dbReference type="SUPFAM" id="SSF47831">
    <property type="entry name" value="Enzyme I of the PEP:sugar phosphotransferase system HPr-binding (sub)domain"/>
    <property type="match status" value="1"/>
</dbReference>
<comment type="catalytic activity">
    <reaction evidence="1 16">
        <text>L-histidyl-[protein] + phosphoenolpyruvate = N(pros)-phospho-L-histidyl-[protein] + pyruvate</text>
        <dbReference type="Rhea" id="RHEA:23880"/>
        <dbReference type="Rhea" id="RHEA-COMP:9745"/>
        <dbReference type="Rhea" id="RHEA-COMP:9746"/>
        <dbReference type="ChEBI" id="CHEBI:15361"/>
        <dbReference type="ChEBI" id="CHEBI:29979"/>
        <dbReference type="ChEBI" id="CHEBI:58702"/>
        <dbReference type="ChEBI" id="CHEBI:64837"/>
        <dbReference type="EC" id="2.7.3.9"/>
    </reaction>
</comment>
<name>A0ABS8D871_9NEIS</name>
<keyword evidence="13 16" id="KW-0418">Kinase</keyword>
<keyword evidence="7 16" id="KW-0813">Transport</keyword>
<evidence type="ECO:0000313" key="18">
    <source>
        <dbReference type="EMBL" id="MCB6184337.1"/>
    </source>
</evidence>
<keyword evidence="19" id="KW-1185">Reference proteome</keyword>
<feature type="domain" description="HPr" evidence="17">
    <location>
        <begin position="1"/>
        <end position="90"/>
    </location>
</feature>
<dbReference type="EMBL" id="JAJBZT010000006">
    <property type="protein sequence ID" value="MCB6184337.1"/>
    <property type="molecule type" value="Genomic_DNA"/>
</dbReference>